<feature type="domain" description="Methyltransferase" evidence="1">
    <location>
        <begin position="338"/>
        <end position="422"/>
    </location>
</feature>
<reference evidence="2 3" key="1">
    <citation type="submission" date="2024-02" db="EMBL/GenBank/DDBJ databases">
        <authorList>
            <person name="Chen Y."/>
            <person name="Shah S."/>
            <person name="Dougan E. K."/>
            <person name="Thang M."/>
            <person name="Chan C."/>
        </authorList>
    </citation>
    <scope>NUCLEOTIDE SEQUENCE [LARGE SCALE GENOMIC DNA]</scope>
</reference>
<sequence length="487" mass="53785">MATWAVLPTVSSGVHRRPHRAVPVLARTARWSPPSSPCPRSARSKGLALFAGLATYSAEAQRSRLGGAAGPAIPWPDVRLWVQKLPDGTARVSRSRSADAFLAFDAYSQPMPGTREVRLGDLRFFAFVGPRLGAEHLVIWRTTADVQAKAEEYQAAAAARTASSDADAAGADLELLQDARIRLTKCSDKAQLTAAVWRWEKLDERDPHRYWEVGEDAWMYWESFWAPSEDAALALEGPAFGDRAGAMLQPTLPASTLLVSPAKSSSILSQDLPGGDEQDRIARAAMKDKAYSIVYEYNVWGSDVSRSGTGSDLWSPEARLAVTALEAVVDAFEIRSMLDCACGDATWMVPFFVARHPEIDYTGVDVVSEVVEQNRQRHPAVKFLAQDLSELPLPRGAQLIFSKETVNHMHLEDALRAIQRFAQTGARYLLTNVHEGVDNFVGAQKTCHTTYIKYDYELPPFSLPKVVRVIEYQGLETSYTLFKLNSE</sequence>
<comment type="caution">
    <text evidence="2">The sequence shown here is derived from an EMBL/GenBank/DDBJ whole genome shotgun (WGS) entry which is preliminary data.</text>
</comment>
<accession>A0ABP0S653</accession>
<proteinExistence type="predicted"/>
<evidence type="ECO:0000313" key="2">
    <source>
        <dbReference type="EMBL" id="CAK9107816.1"/>
    </source>
</evidence>
<gene>
    <name evidence="2" type="ORF">CCMP2556_LOCUS50288</name>
</gene>
<keyword evidence="3" id="KW-1185">Reference proteome</keyword>
<dbReference type="InterPro" id="IPR041698">
    <property type="entry name" value="Methyltransf_25"/>
</dbReference>
<dbReference type="InterPro" id="IPR029063">
    <property type="entry name" value="SAM-dependent_MTases_sf"/>
</dbReference>
<evidence type="ECO:0000313" key="3">
    <source>
        <dbReference type="Proteomes" id="UP001642484"/>
    </source>
</evidence>
<evidence type="ECO:0000259" key="1">
    <source>
        <dbReference type="Pfam" id="PF13649"/>
    </source>
</evidence>
<dbReference type="Gene3D" id="3.40.50.150">
    <property type="entry name" value="Vaccinia Virus protein VP39"/>
    <property type="match status" value="1"/>
</dbReference>
<dbReference type="SUPFAM" id="SSF53335">
    <property type="entry name" value="S-adenosyl-L-methionine-dependent methyltransferases"/>
    <property type="match status" value="1"/>
</dbReference>
<dbReference type="EMBL" id="CAXAMN010027028">
    <property type="protein sequence ID" value="CAK9107816.1"/>
    <property type="molecule type" value="Genomic_DNA"/>
</dbReference>
<protein>
    <recommendedName>
        <fullName evidence="1">Methyltransferase domain-containing protein</fullName>
    </recommendedName>
</protein>
<name>A0ABP0S653_9DINO</name>
<organism evidence="2 3">
    <name type="scientific">Durusdinium trenchii</name>
    <dbReference type="NCBI Taxonomy" id="1381693"/>
    <lineage>
        <taxon>Eukaryota</taxon>
        <taxon>Sar</taxon>
        <taxon>Alveolata</taxon>
        <taxon>Dinophyceae</taxon>
        <taxon>Suessiales</taxon>
        <taxon>Symbiodiniaceae</taxon>
        <taxon>Durusdinium</taxon>
    </lineage>
</organism>
<dbReference type="Pfam" id="PF13649">
    <property type="entry name" value="Methyltransf_25"/>
    <property type="match status" value="1"/>
</dbReference>
<dbReference type="Proteomes" id="UP001642484">
    <property type="component" value="Unassembled WGS sequence"/>
</dbReference>